<reference evidence="2 3" key="1">
    <citation type="journal article" date="2017" name="Mol. Biol. Evol.">
        <title>The 4-celled Tetrabaena socialis nuclear genome reveals the essential components for genetic control of cell number at the origin of multicellularity in the volvocine lineage.</title>
        <authorList>
            <person name="Featherston J."/>
            <person name="Arakaki Y."/>
            <person name="Hanschen E.R."/>
            <person name="Ferris P.J."/>
            <person name="Michod R.E."/>
            <person name="Olson B.J.S.C."/>
            <person name="Nozaki H."/>
            <person name="Durand P.M."/>
        </authorList>
    </citation>
    <scope>NUCLEOTIDE SEQUENCE [LARGE SCALE GENOMIC DNA]</scope>
    <source>
        <strain evidence="2 3">NIES-571</strain>
    </source>
</reference>
<feature type="compositionally biased region" description="Low complexity" evidence="1">
    <location>
        <begin position="201"/>
        <end position="222"/>
    </location>
</feature>
<feature type="compositionally biased region" description="Polar residues" evidence="1">
    <location>
        <begin position="331"/>
        <end position="340"/>
    </location>
</feature>
<dbReference type="OrthoDB" id="560434at2759"/>
<organism evidence="2 3">
    <name type="scientific">Tetrabaena socialis</name>
    <dbReference type="NCBI Taxonomy" id="47790"/>
    <lineage>
        <taxon>Eukaryota</taxon>
        <taxon>Viridiplantae</taxon>
        <taxon>Chlorophyta</taxon>
        <taxon>core chlorophytes</taxon>
        <taxon>Chlorophyceae</taxon>
        <taxon>CS clade</taxon>
        <taxon>Chlamydomonadales</taxon>
        <taxon>Tetrabaenaceae</taxon>
        <taxon>Tetrabaena</taxon>
    </lineage>
</organism>
<comment type="caution">
    <text evidence="2">The sequence shown here is derived from an EMBL/GenBank/DDBJ whole genome shotgun (WGS) entry which is preliminary data.</text>
</comment>
<feature type="compositionally biased region" description="Polar residues" evidence="1">
    <location>
        <begin position="384"/>
        <end position="398"/>
    </location>
</feature>
<sequence length="806" mass="85330">MLDSFTILRVSATVLVDRRFFLSRRAFNFLASIEAAGGVPGRVVLFLADSATGEPLCTCWNLRGNVARRSLCLVPVDGASKGSTLERAGWRPGMTVRLHVMLAVPGALQATLSMPRAVTGAEQPLTAAAGVLLAAGAAFAAAQEQQRQAQLQLRQWQQWLQQQHLQLLQEQQQFQQHQQEQLQHLRHCAEAGLAALLQRQAPSQPATTTSVPTTTRATRAASDGAMGPAAQPQGQHGASPSPTTTFPPAAAKAPAAPMASLRLSLRHPSPLHSTRSLSASPSAAAASAATSLQQPAPLQQPTPPPTLPMRSAVAGAATAPPFAAAPAAYRSHTTTRPVTRSQKRPAPPPAAAQHVAAPAAAASSPAAVHQRQSAPTRAPPLQQHPRSPSTPVVPTASTADDAIPPHVLKAVGLTYNYRAPSTIHREGANAESAVCMRIRSVAEATALLQPHGIQHHPTTLVYTAPVRGLGAARPQPLNMQVCTTGHPTIVLGVDPVDAPSSSCILAAHTIMRLEARARIKVLFAELRALNVFSGVDRVSGEGGEGQLMSGKAFIPHDRLAIIPPCYAGVAKLAPATRSEIEQKWAELSELVAAEVDHFAPSAGRAMRVFVLEGAQAYTMGESPYNLMSWMENYSSQAHRDKHDAPLTCLFWIGKGLRRYDGGAFVWLSLGIRFIPDDGFLCVMNASAVEHRTETCVPVVPVAPPPAAEPRAEAYAPAEPPAAAARWCAVFFTRPHDLVLSTRLHKGSLTHPAQWAALQEVVEAVRCAGPTVNTKALRRQASALKQALMSNVVDDAVVGKLGAHGCT</sequence>
<feature type="compositionally biased region" description="Low complexity" evidence="1">
    <location>
        <begin position="351"/>
        <end position="370"/>
    </location>
</feature>
<dbReference type="EMBL" id="PGGS01002332">
    <property type="protein sequence ID" value="PNG99681.1"/>
    <property type="molecule type" value="Genomic_DNA"/>
</dbReference>
<protein>
    <submittedName>
        <fullName evidence="2">Uncharacterized protein</fullName>
    </submittedName>
</protein>
<dbReference type="Proteomes" id="UP000236333">
    <property type="component" value="Unassembled WGS sequence"/>
</dbReference>
<feature type="non-terminal residue" evidence="2">
    <location>
        <position position="806"/>
    </location>
</feature>
<feature type="compositionally biased region" description="Low complexity" evidence="1">
    <location>
        <begin position="238"/>
        <end position="297"/>
    </location>
</feature>
<gene>
    <name evidence="2" type="ORF">TSOC_014534</name>
</gene>
<feature type="region of interest" description="Disordered" evidence="1">
    <location>
        <begin position="199"/>
        <end position="311"/>
    </location>
</feature>
<evidence type="ECO:0000256" key="1">
    <source>
        <dbReference type="SAM" id="MobiDB-lite"/>
    </source>
</evidence>
<feature type="region of interest" description="Disordered" evidence="1">
    <location>
        <begin position="324"/>
        <end position="401"/>
    </location>
</feature>
<dbReference type="PANTHER" id="PTHR48125">
    <property type="entry name" value="LP07818P1"/>
    <property type="match status" value="1"/>
</dbReference>
<proteinExistence type="predicted"/>
<name>A0A2J7ZHE1_9CHLO</name>
<keyword evidence="3" id="KW-1185">Reference proteome</keyword>
<dbReference type="AlphaFoldDB" id="A0A2J7ZHE1"/>
<evidence type="ECO:0000313" key="2">
    <source>
        <dbReference type="EMBL" id="PNG99681.1"/>
    </source>
</evidence>
<feature type="compositionally biased region" description="Pro residues" evidence="1">
    <location>
        <begin position="298"/>
        <end position="307"/>
    </location>
</feature>
<evidence type="ECO:0000313" key="3">
    <source>
        <dbReference type="Proteomes" id="UP000236333"/>
    </source>
</evidence>
<dbReference type="PANTHER" id="PTHR48125:SF10">
    <property type="entry name" value="OS12G0136300 PROTEIN"/>
    <property type="match status" value="1"/>
</dbReference>
<accession>A0A2J7ZHE1</accession>